<name>A0A328UBM8_9FIRM</name>
<feature type="region of interest" description="Disordered" evidence="1">
    <location>
        <begin position="48"/>
        <end position="67"/>
    </location>
</feature>
<proteinExistence type="predicted"/>
<evidence type="ECO:0000313" key="4">
    <source>
        <dbReference type="Proteomes" id="UP000249377"/>
    </source>
</evidence>
<gene>
    <name evidence="3" type="ORF">DPQ25_09440</name>
</gene>
<keyword evidence="2" id="KW-0472">Membrane</keyword>
<evidence type="ECO:0008006" key="5">
    <source>
        <dbReference type="Google" id="ProtNLM"/>
    </source>
</evidence>
<feature type="transmembrane region" description="Helical" evidence="2">
    <location>
        <begin position="122"/>
        <end position="143"/>
    </location>
</feature>
<keyword evidence="4" id="KW-1185">Reference proteome</keyword>
<evidence type="ECO:0000256" key="2">
    <source>
        <dbReference type="SAM" id="Phobius"/>
    </source>
</evidence>
<feature type="transmembrane region" description="Helical" evidence="2">
    <location>
        <begin position="83"/>
        <end position="116"/>
    </location>
</feature>
<dbReference type="Pfam" id="PF10112">
    <property type="entry name" value="Halogen_Hydrol"/>
    <property type="match status" value="1"/>
</dbReference>
<protein>
    <recommendedName>
        <fullName evidence="5">5-bromo-4-chloroindolyl phosphate hydrolysis protein</fullName>
    </recommendedName>
</protein>
<evidence type="ECO:0000256" key="1">
    <source>
        <dbReference type="SAM" id="MobiDB-lite"/>
    </source>
</evidence>
<dbReference type="Proteomes" id="UP000249377">
    <property type="component" value="Unassembled WGS sequence"/>
</dbReference>
<dbReference type="RefSeq" id="WP_112332915.1">
    <property type="nucleotide sequence ID" value="NZ_JBKYJQ010000012.1"/>
</dbReference>
<dbReference type="EMBL" id="QLYR01000005">
    <property type="protein sequence ID" value="RAQ28532.1"/>
    <property type="molecule type" value="Genomic_DNA"/>
</dbReference>
<comment type="caution">
    <text evidence="3">The sequence shown here is derived from an EMBL/GenBank/DDBJ whole genome shotgun (WGS) entry which is preliminary data.</text>
</comment>
<sequence>MDNRDFLKNIGRQVQRGVRQVTSSKSFHEIKHTIDGTIREVMNNQNHNWASDRAPTTQTEQTSSSATAKPAALQSKVFSKENVISILLLTFGFMGLGIFGLCLLIILATIPFLLAATVPGSIALISIFTLLTAASGIMVAKGFSVRGYYKRFKAYISYIGDSKFCPITDLASVTQKKVSYTVKDLLKMIRKGLLPTAHLDAEQTCLILDHETYREYLHTKNLMSRRKEEAQQLNSTDPLQSAIAEGRQYIRQIRAANDAIPGEEISQKIDELEIVTAKIFEYISKRPEKLPQIRRFMSYYLPTTLKLLQAYQEFDAQPIQGENIKSAKTEISDTLDTITVAFKNLLDSLFEHEAMDISTDISALETMLAQEGLTEDGMKTSIDEK</sequence>
<keyword evidence="2" id="KW-1133">Transmembrane helix</keyword>
<keyword evidence="2" id="KW-0812">Transmembrane</keyword>
<evidence type="ECO:0000313" key="3">
    <source>
        <dbReference type="EMBL" id="RAQ28532.1"/>
    </source>
</evidence>
<organism evidence="3 4">
    <name type="scientific">Hydrogeniiclostridium mannosilyticum</name>
    <dbReference type="NCBI Taxonomy" id="2764322"/>
    <lineage>
        <taxon>Bacteria</taxon>
        <taxon>Bacillati</taxon>
        <taxon>Bacillota</taxon>
        <taxon>Clostridia</taxon>
        <taxon>Eubacteriales</taxon>
        <taxon>Acutalibacteraceae</taxon>
        <taxon>Hydrogeniiclostridium</taxon>
    </lineage>
</organism>
<dbReference type="AlphaFoldDB" id="A0A328UBM8"/>
<reference evidence="3 4" key="1">
    <citation type="submission" date="2018-06" db="EMBL/GenBank/DDBJ databases">
        <title>Noncontiguous genome sequence of Ruminococcaceae bacterium ASD2818.</title>
        <authorList>
            <person name="Chaplin A.V."/>
            <person name="Sokolova S.R."/>
            <person name="Kochetkova T.O."/>
            <person name="Goltsov A.Y."/>
            <person name="Trofimov D.Y."/>
            <person name="Efimov B.A."/>
        </authorList>
    </citation>
    <scope>NUCLEOTIDE SEQUENCE [LARGE SCALE GENOMIC DNA]</scope>
    <source>
        <strain evidence="3 4">ASD2818</strain>
    </source>
</reference>
<dbReference type="InterPro" id="IPR018770">
    <property type="entry name" value="ChloroindolylP_hydrolase"/>
</dbReference>
<accession>A0A328UBM8</accession>
<feature type="compositionally biased region" description="Low complexity" evidence="1">
    <location>
        <begin position="56"/>
        <end position="67"/>
    </location>
</feature>